<dbReference type="GO" id="GO:0003677">
    <property type="term" value="F:DNA binding"/>
    <property type="evidence" value="ECO:0007669"/>
    <property type="project" value="UniProtKB-KW"/>
</dbReference>
<keyword evidence="1" id="KW-0479">Metal-binding</keyword>
<reference evidence="7" key="2">
    <citation type="submission" date="2019-07" db="EMBL/GenBank/DDBJ databases">
        <authorList>
            <person name="Seetharam A."/>
            <person name="Woodhouse M."/>
            <person name="Cannon E."/>
        </authorList>
    </citation>
    <scope>NUCLEOTIDE SEQUENCE [LARGE SCALE GENOMIC DNA]</scope>
    <source>
        <strain evidence="7">cv. B73</strain>
    </source>
</reference>
<dbReference type="PANTHER" id="PTHR24009">
    <property type="entry name" value="RNA-BINDING (RRM/RBD/RNP MOTIFS)"/>
    <property type="match status" value="1"/>
</dbReference>
<gene>
    <name evidence="6" type="ORF">ZEAMMB73_Zm00001d034735</name>
</gene>
<dbReference type="Gramene" id="Zm00001eb063460_T002">
    <property type="protein sequence ID" value="Zm00001eb063460_P002"/>
    <property type="gene ID" value="Zm00001eb063460"/>
</dbReference>
<evidence type="ECO:0000313" key="6">
    <source>
        <dbReference type="EMBL" id="ONM11112.1"/>
    </source>
</evidence>
<dbReference type="EMBL" id="CM007647">
    <property type="protein sequence ID" value="ONM11112.1"/>
    <property type="molecule type" value="Genomic_DNA"/>
</dbReference>
<protein>
    <submittedName>
        <fullName evidence="6">Zinc finger CCCH domain-containing protein 46</fullName>
    </submittedName>
</protein>
<dbReference type="EMBL" id="CM007647">
    <property type="protein sequence ID" value="ONM11114.1"/>
    <property type="molecule type" value="Genomic_DNA"/>
</dbReference>
<proteinExistence type="predicted"/>
<evidence type="ECO:0000256" key="2">
    <source>
        <dbReference type="ARBA" id="ARBA00022771"/>
    </source>
</evidence>
<keyword evidence="5" id="KW-0238">DNA-binding</keyword>
<dbReference type="Gene3D" id="3.30.70.330">
    <property type="match status" value="1"/>
</dbReference>
<dbReference type="PANTHER" id="PTHR24009:SF17">
    <property type="entry name" value="C3H1-TYPE DOMAIN-CONTAINING PROTEIN"/>
    <property type="match status" value="1"/>
</dbReference>
<dbReference type="GO" id="GO:0008270">
    <property type="term" value="F:zinc ion binding"/>
    <property type="evidence" value="ECO:0007669"/>
    <property type="project" value="UniProtKB-KW"/>
</dbReference>
<evidence type="ECO:0000313" key="7">
    <source>
        <dbReference type="EnsemblPlants" id="Zm00001eb063460_P002"/>
    </source>
</evidence>
<name>A0A1D6LAG5_MAIZE</name>
<keyword evidence="4" id="KW-0694">RNA-binding</keyword>
<evidence type="ECO:0000256" key="4">
    <source>
        <dbReference type="ARBA" id="ARBA00022884"/>
    </source>
</evidence>
<dbReference type="AlphaFoldDB" id="A0A1D6LAG5"/>
<sequence length="142" mass="16117">MLLGGEDMHRFPVRSPRMDRGDLICSPAARQIVSNYFSMFGPVQDVRIPYQQKHMFGFVTFVYAETVKVIPSKGNPHFVCYARVLVKPYKEKGKIPGRFRKLQHAHHGGAEFGDCASPTRLLDFRDPYALLLLSGAQVFSWA</sequence>
<dbReference type="Proteomes" id="UP000007305">
    <property type="component" value="Chromosome 1"/>
</dbReference>
<dbReference type="GO" id="GO:0003723">
    <property type="term" value="F:RNA binding"/>
    <property type="evidence" value="ECO:0007669"/>
    <property type="project" value="UniProtKB-KW"/>
</dbReference>
<dbReference type="SUPFAM" id="SSF54928">
    <property type="entry name" value="RNA-binding domain, RBD"/>
    <property type="match status" value="1"/>
</dbReference>
<keyword evidence="2" id="KW-0863">Zinc-finger</keyword>
<dbReference type="EnsemblPlants" id="Zm00001eb063460_T002">
    <property type="protein sequence ID" value="Zm00001eb063460_P002"/>
    <property type="gene ID" value="Zm00001eb063460"/>
</dbReference>
<evidence type="ECO:0000313" key="8">
    <source>
        <dbReference type="Proteomes" id="UP000007305"/>
    </source>
</evidence>
<dbReference type="InterPro" id="IPR012677">
    <property type="entry name" value="Nucleotide-bd_a/b_plait_sf"/>
</dbReference>
<accession>A0A1D6LAG5</accession>
<dbReference type="ExpressionAtlas" id="A0A1D6LAG5">
    <property type="expression patterns" value="baseline and differential"/>
</dbReference>
<reference evidence="7" key="3">
    <citation type="submission" date="2021-05" db="UniProtKB">
        <authorList>
            <consortium name="EnsemblPlants"/>
        </authorList>
    </citation>
    <scope>IDENTIFICATION</scope>
    <source>
        <strain evidence="7">cv. B73</strain>
    </source>
</reference>
<evidence type="ECO:0000256" key="1">
    <source>
        <dbReference type="ARBA" id="ARBA00022723"/>
    </source>
</evidence>
<evidence type="ECO:0000256" key="5">
    <source>
        <dbReference type="ARBA" id="ARBA00023125"/>
    </source>
</evidence>
<dbReference type="FunFam" id="3.30.70.330:FF:000678">
    <property type="entry name" value="zinc finger CCCH domain-containing protein 53-like isoform X2"/>
    <property type="match status" value="1"/>
</dbReference>
<evidence type="ECO:0000256" key="3">
    <source>
        <dbReference type="ARBA" id="ARBA00022833"/>
    </source>
</evidence>
<keyword evidence="3" id="KW-0862">Zinc</keyword>
<reference evidence="6 8" key="1">
    <citation type="submission" date="2015-12" db="EMBL/GenBank/DDBJ databases">
        <title>Update maize B73 reference genome by single molecule sequencing technologies.</title>
        <authorList>
            <consortium name="Maize Genome Sequencing Project"/>
            <person name="Ware D."/>
        </authorList>
    </citation>
    <scope>NUCLEOTIDE SEQUENCE [LARGE SCALE GENOMIC DNA]</scope>
    <source>
        <strain evidence="8">cv. B73</strain>
        <tissue evidence="6">Seedling</tissue>
    </source>
</reference>
<organism evidence="6">
    <name type="scientific">Zea mays</name>
    <name type="common">Maize</name>
    <dbReference type="NCBI Taxonomy" id="4577"/>
    <lineage>
        <taxon>Eukaryota</taxon>
        <taxon>Viridiplantae</taxon>
        <taxon>Streptophyta</taxon>
        <taxon>Embryophyta</taxon>
        <taxon>Tracheophyta</taxon>
        <taxon>Spermatophyta</taxon>
        <taxon>Magnoliopsida</taxon>
        <taxon>Liliopsida</taxon>
        <taxon>Poales</taxon>
        <taxon>Poaceae</taxon>
        <taxon>PACMAD clade</taxon>
        <taxon>Panicoideae</taxon>
        <taxon>Andropogonodae</taxon>
        <taxon>Andropogoneae</taxon>
        <taxon>Tripsacinae</taxon>
        <taxon>Zea</taxon>
    </lineage>
</organism>
<keyword evidence="8" id="KW-1185">Reference proteome</keyword>
<dbReference type="InterPro" id="IPR035979">
    <property type="entry name" value="RBD_domain_sf"/>
</dbReference>